<evidence type="ECO:0000256" key="10">
    <source>
        <dbReference type="ARBA" id="ARBA00048970"/>
    </source>
</evidence>
<evidence type="ECO:0000256" key="7">
    <source>
        <dbReference type="ARBA" id="ARBA00041129"/>
    </source>
</evidence>
<comment type="catalytic activity">
    <reaction evidence="10 11">
        <text>uridine(2552) in 23S rRNA + S-adenosyl-L-methionine = 2'-O-methyluridine(2552) in 23S rRNA + S-adenosyl-L-homocysteine + H(+)</text>
        <dbReference type="Rhea" id="RHEA:42720"/>
        <dbReference type="Rhea" id="RHEA-COMP:10202"/>
        <dbReference type="Rhea" id="RHEA-COMP:10203"/>
        <dbReference type="ChEBI" id="CHEBI:15378"/>
        <dbReference type="ChEBI" id="CHEBI:57856"/>
        <dbReference type="ChEBI" id="CHEBI:59789"/>
        <dbReference type="ChEBI" id="CHEBI:65315"/>
        <dbReference type="ChEBI" id="CHEBI:74478"/>
        <dbReference type="EC" id="2.1.1.166"/>
    </reaction>
</comment>
<dbReference type="InterPro" id="IPR015507">
    <property type="entry name" value="rRNA-MeTfrase_E"/>
</dbReference>
<evidence type="ECO:0000256" key="1">
    <source>
        <dbReference type="ARBA" id="ARBA00022552"/>
    </source>
</evidence>
<keyword evidence="11" id="KW-0963">Cytoplasm</keyword>
<dbReference type="eggNOG" id="COG0293">
    <property type="taxonomic scope" value="Bacteria"/>
</dbReference>
<proteinExistence type="inferred from homology"/>
<evidence type="ECO:0000256" key="8">
    <source>
        <dbReference type="ARBA" id="ARBA00041995"/>
    </source>
</evidence>
<feature type="binding site" evidence="11">
    <location>
        <position position="87"/>
    </location>
    <ligand>
        <name>S-adenosyl-L-methionine</name>
        <dbReference type="ChEBI" id="CHEBI:59789"/>
    </ligand>
</feature>
<evidence type="ECO:0000256" key="11">
    <source>
        <dbReference type="HAMAP-Rule" id="MF_01547"/>
    </source>
</evidence>
<dbReference type="EMBL" id="CP007474">
    <property type="protein sequence ID" value="AHX04538.1"/>
    <property type="molecule type" value="Genomic_DNA"/>
</dbReference>
<evidence type="ECO:0000256" key="12">
    <source>
        <dbReference type="PIRSR" id="PIRSR005461-1"/>
    </source>
</evidence>
<keyword evidence="15" id="KW-1185">Reference proteome</keyword>
<dbReference type="HAMAP" id="MF_01547">
    <property type="entry name" value="RNA_methyltr_E"/>
    <property type="match status" value="1"/>
</dbReference>
<evidence type="ECO:0000259" key="13">
    <source>
        <dbReference type="Pfam" id="PF01728"/>
    </source>
</evidence>
<feature type="binding site" evidence="11">
    <location>
        <position position="148"/>
    </location>
    <ligand>
        <name>S-adenosyl-L-methionine</name>
        <dbReference type="ChEBI" id="CHEBI:59789"/>
    </ligand>
</feature>
<dbReference type="Gene3D" id="3.40.50.150">
    <property type="entry name" value="Vaccinia Virus protein VP39"/>
    <property type="match status" value="1"/>
</dbReference>
<dbReference type="InterPro" id="IPR050082">
    <property type="entry name" value="RNA_methyltr_RlmE"/>
</dbReference>
<feature type="binding site" evidence="11">
    <location>
        <position position="89"/>
    </location>
    <ligand>
        <name>S-adenosyl-L-methionine</name>
        <dbReference type="ChEBI" id="CHEBI:59789"/>
    </ligand>
</feature>
<dbReference type="InterPro" id="IPR029063">
    <property type="entry name" value="SAM-dependent_MTases_sf"/>
</dbReference>
<feature type="binding site" evidence="11">
    <location>
        <position position="109"/>
    </location>
    <ligand>
        <name>S-adenosyl-L-methionine</name>
        <dbReference type="ChEBI" id="CHEBI:59789"/>
    </ligand>
</feature>
<keyword evidence="1 11" id="KW-0698">rRNA processing</keyword>
<evidence type="ECO:0000256" key="5">
    <source>
        <dbReference type="ARBA" id="ARBA00037569"/>
    </source>
</evidence>
<dbReference type="GO" id="GO:0005737">
    <property type="term" value="C:cytoplasm"/>
    <property type="evidence" value="ECO:0007669"/>
    <property type="project" value="UniProtKB-SubCell"/>
</dbReference>
<feature type="binding site" evidence="11">
    <location>
        <position position="125"/>
    </location>
    <ligand>
        <name>S-adenosyl-L-methionine</name>
        <dbReference type="ChEBI" id="CHEBI:59789"/>
    </ligand>
</feature>
<gene>
    <name evidence="11" type="primary">rlmE</name>
    <name evidence="11" type="synonym">ftsJ</name>
    <name evidence="11" type="synonym">rrmJ</name>
    <name evidence="14" type="ORF">EHF_0476</name>
</gene>
<keyword evidence="4 11" id="KW-0949">S-adenosyl-L-methionine</keyword>
<keyword evidence="2 11" id="KW-0489">Methyltransferase</keyword>
<dbReference type="EC" id="2.1.1.166" evidence="6 11"/>
<organism evidence="14 15">
    <name type="scientific">Ehrlichia japonica</name>
    <dbReference type="NCBI Taxonomy" id="391036"/>
    <lineage>
        <taxon>Bacteria</taxon>
        <taxon>Pseudomonadati</taxon>
        <taxon>Pseudomonadota</taxon>
        <taxon>Alphaproteobacteria</taxon>
        <taxon>Rickettsiales</taxon>
        <taxon>Anaplasmataceae</taxon>
        <taxon>Ehrlichia</taxon>
    </lineage>
</organism>
<dbReference type="Pfam" id="PF01728">
    <property type="entry name" value="FtsJ"/>
    <property type="match status" value="1"/>
</dbReference>
<accession>X5GJD7</accession>
<evidence type="ECO:0000313" key="14">
    <source>
        <dbReference type="EMBL" id="AHX04538.1"/>
    </source>
</evidence>
<dbReference type="InterPro" id="IPR002877">
    <property type="entry name" value="RNA_MeTrfase_FtsJ_dom"/>
</dbReference>
<evidence type="ECO:0000256" key="4">
    <source>
        <dbReference type="ARBA" id="ARBA00022691"/>
    </source>
</evidence>
<evidence type="ECO:0000313" key="15">
    <source>
        <dbReference type="Proteomes" id="UP000023762"/>
    </source>
</evidence>
<dbReference type="CDD" id="cd02440">
    <property type="entry name" value="AdoMet_MTases"/>
    <property type="match status" value="1"/>
</dbReference>
<comment type="similarity">
    <text evidence="11">Belongs to the class I-like SAM-binding methyltransferase superfamily. RNA methyltransferase RlmE family.</text>
</comment>
<dbReference type="PANTHER" id="PTHR10920">
    <property type="entry name" value="RIBOSOMAL RNA METHYLTRANSFERASE"/>
    <property type="match status" value="1"/>
</dbReference>
<reference evidence="14 15" key="1">
    <citation type="submission" date="2014-03" db="EMBL/GenBank/DDBJ databases">
        <title>Sequencing and Comparison of Genomes and Transcriptome Profiles of Human Ehrlichiosis Agents.</title>
        <authorList>
            <person name="Lin M."/>
            <person name="Daugherty S.C."/>
            <person name="Nagaraj S."/>
            <person name="Cheng Z."/>
            <person name="Xiong Q."/>
            <person name="Lin F.-Y."/>
            <person name="Sengamalay N."/>
            <person name="Ott S."/>
            <person name="Godinez A."/>
            <person name="Tallon L.J."/>
            <person name="Sadzewicz L."/>
            <person name="Fraser C.M."/>
            <person name="Dunning Hotopp J.C."/>
            <person name="Rikihisa Y."/>
        </authorList>
    </citation>
    <scope>NUCLEOTIDE SEQUENCE [LARGE SCALE GENOMIC DNA]</scope>
    <source>
        <strain evidence="14 15">HF</strain>
    </source>
</reference>
<name>X5GJD7_9RICK</name>
<evidence type="ECO:0000256" key="2">
    <source>
        <dbReference type="ARBA" id="ARBA00022603"/>
    </source>
</evidence>
<protein>
    <recommendedName>
        <fullName evidence="7 11">Ribosomal RNA large subunit methyltransferase E</fullName>
        <ecNumber evidence="6 11">2.1.1.166</ecNumber>
    </recommendedName>
    <alternativeName>
        <fullName evidence="9 11">23S rRNA Um2552 methyltransferase</fullName>
    </alternativeName>
    <alternativeName>
        <fullName evidence="8 11">rRNA (uridine-2'-O-)-methyltransferase</fullName>
    </alternativeName>
</protein>
<dbReference type="STRING" id="391036.EHF_0476"/>
<dbReference type="PANTHER" id="PTHR10920:SF18">
    <property type="entry name" value="RRNA METHYLTRANSFERASE 2, MITOCHONDRIAL"/>
    <property type="match status" value="1"/>
</dbReference>
<dbReference type="PIRSF" id="PIRSF005461">
    <property type="entry name" value="23S_rRNA_mtase"/>
    <property type="match status" value="1"/>
</dbReference>
<comment type="function">
    <text evidence="5 11">Specifically methylates the uridine in position 2552 of 23S rRNA at the 2'-O position of the ribose in the fully assembled 50S ribosomal subunit.</text>
</comment>
<evidence type="ECO:0000256" key="9">
    <source>
        <dbReference type="ARBA" id="ARBA00042745"/>
    </source>
</evidence>
<sequence length="243" mass="28037">MSLNKNNLSYYFNIINVNYISTIVKTAKGRKISSTRWLHRQLNDPYVSLAKKHGYRSRSAFKLIEIDNKFSIFKKGQYVLDLGSSPGGWSQVAVQKVLHSNNNSVFAVDIQDMDRISNVIFIQCDIINDIELLNTKFHDKKFDVILSDMAPKACGNKQVDHANIINLCEISLDITIKFARENGVFITKILQGEYEKEFYQSMKAHFKYVKYFKPKASRKDSSEIYLVGLGFIKHSQYIQTEKI</sequence>
<dbReference type="KEGG" id="ehh:EHF_0476"/>
<evidence type="ECO:0000256" key="3">
    <source>
        <dbReference type="ARBA" id="ARBA00022679"/>
    </source>
</evidence>
<feature type="active site" description="Proton acceptor" evidence="11 12">
    <location>
        <position position="188"/>
    </location>
</feature>
<evidence type="ECO:0000256" key="6">
    <source>
        <dbReference type="ARBA" id="ARBA00038861"/>
    </source>
</evidence>
<dbReference type="HOGENOM" id="CLU_009422_4_0_5"/>
<dbReference type="Proteomes" id="UP000023762">
    <property type="component" value="Chromosome"/>
</dbReference>
<dbReference type="AlphaFoldDB" id="X5GJD7"/>
<keyword evidence="3 11" id="KW-0808">Transferase</keyword>
<comment type="subcellular location">
    <subcellularLocation>
        <location evidence="11">Cytoplasm</location>
    </subcellularLocation>
</comment>
<feature type="domain" description="Ribosomal RNA methyltransferase FtsJ" evidence="13">
    <location>
        <begin position="55"/>
        <end position="231"/>
    </location>
</feature>
<dbReference type="SUPFAM" id="SSF53335">
    <property type="entry name" value="S-adenosyl-L-methionine-dependent methyltransferases"/>
    <property type="match status" value="1"/>
</dbReference>
<dbReference type="GO" id="GO:0008650">
    <property type="term" value="F:rRNA (uridine-2'-O-)-methyltransferase activity"/>
    <property type="evidence" value="ECO:0007669"/>
    <property type="project" value="UniProtKB-UniRule"/>
</dbReference>